<evidence type="ECO:0000313" key="1">
    <source>
        <dbReference type="EMBL" id="MCJ2185101.1"/>
    </source>
</evidence>
<keyword evidence="2" id="KW-1185">Reference proteome</keyword>
<gene>
    <name evidence="1" type="ORF">MTR62_20775</name>
</gene>
<feature type="non-terminal residue" evidence="1">
    <location>
        <position position="346"/>
    </location>
</feature>
<dbReference type="Proteomes" id="UP001162881">
    <property type="component" value="Unassembled WGS sequence"/>
</dbReference>
<protein>
    <submittedName>
        <fullName evidence="1">Uncharacterized protein</fullName>
    </submittedName>
</protein>
<dbReference type="EMBL" id="JALHLF010000218">
    <property type="protein sequence ID" value="MCJ2185101.1"/>
    <property type="molecule type" value="Genomic_DNA"/>
</dbReference>
<evidence type="ECO:0000313" key="2">
    <source>
        <dbReference type="Proteomes" id="UP001162881"/>
    </source>
</evidence>
<dbReference type="RefSeq" id="WP_244024540.1">
    <property type="nucleotide sequence ID" value="NZ_JALHLF010000218.1"/>
</dbReference>
<sequence length="346" mass="39002">MWKVHDEELKNAADGAAARQLFDILEATFGKDAHKLPQSLRQGKPFVLCRDFCKSRWTHATDVAQELYRFQLGPRTWAKPIYVYDGHRISDRLPRYEQEAEGLAKQLKVSGWEKVALALVEPVTAKDADPSVNEIAVTLCWQDEQRYVVVHDRVRRRAVALNWIAEGFELLGEAHPGRLYQSKYANPPHVYDRPVISLDEGAKNIKAAQRAGQMEEFAAAIQWRYATRLDHRLDGLLLETCDRLQTIEGNIGMAFAGHRFNDALGDDSWLAVRHDNFAWENGAYFQSNAASLRGAPTEIHTIIGVLVHLKTCGIATAFNECYGYSIEDLDVSKRPASVALRGESVK</sequence>
<comment type="caution">
    <text evidence="1">The sequence shown here is derived from an EMBL/GenBank/DDBJ whole genome shotgun (WGS) entry which is preliminary data.</text>
</comment>
<accession>A0ABT0BJV4</accession>
<proteinExistence type="predicted"/>
<name>A0ABT0BJV4_9SPHN</name>
<organism evidence="1 2">
    <name type="scientific">Novosphingobium organovorum</name>
    <dbReference type="NCBI Taxonomy" id="2930092"/>
    <lineage>
        <taxon>Bacteria</taxon>
        <taxon>Pseudomonadati</taxon>
        <taxon>Pseudomonadota</taxon>
        <taxon>Alphaproteobacteria</taxon>
        <taxon>Sphingomonadales</taxon>
        <taxon>Sphingomonadaceae</taxon>
        <taxon>Novosphingobium</taxon>
    </lineage>
</organism>
<reference evidence="1" key="1">
    <citation type="submission" date="2022-03" db="EMBL/GenBank/DDBJ databases">
        <title>Identification of a novel bacterium isolated from mangrove sediments.</title>
        <authorList>
            <person name="Pan X."/>
        </authorList>
    </citation>
    <scope>NUCLEOTIDE SEQUENCE</scope>
    <source>
        <strain evidence="1">B1949</strain>
    </source>
</reference>